<accession>A0A0N1ILL3</accession>
<organism evidence="2 3">
    <name type="scientific">Leptomonas seymouri</name>
    <dbReference type="NCBI Taxonomy" id="5684"/>
    <lineage>
        <taxon>Eukaryota</taxon>
        <taxon>Discoba</taxon>
        <taxon>Euglenozoa</taxon>
        <taxon>Kinetoplastea</taxon>
        <taxon>Metakinetoplastina</taxon>
        <taxon>Trypanosomatida</taxon>
        <taxon>Trypanosomatidae</taxon>
        <taxon>Leishmaniinae</taxon>
        <taxon>Leptomonas</taxon>
    </lineage>
</organism>
<sequence length="2044" mass="220539">MPLAFAQRQLAASRRSKAQLALAANAAHAACAEAQDARTDSDCFPGVTLVTNYSGGRTPRSIVFPIYLEYRSVCASAYEVPPADSRWMAEVAQRLRWLASRSTTPVRTSNAPLPGASLHDYGRHSDATPLDPSEGYAGATTLPALNKSSRFISDVREQRRRLLQWDEHGAQDVCDAPAITSKRAQTDELESVVGGVELPEEPERLRASLTDCVKANGLCSAALLRSCLIQDRLGWSAGDEGVPDSSEHLLAAVQVAHISSHPAKRCVLSPLEFPLSLVPPRAEVVLTDGRSGRDMTGGKGADGELPGCRGGGEEHTQEARRSDEVRTSPLSDSVPLQRQEQAFCAFAAQAQEVVLRESGAAALKHVSSLSTAGGASPPPCPEPTAPRTPSRAASSAERSPRATPIRKQQHNAPETAVTDAVTAALLQSAVTPSARRSLPQRCHVQMGVDSHVAAWERRRRRVGGLHALHAAVRSCWWTWWCPAVWMPTETEDGRLACRINEERLESSGGAAEDPRESPPKIKVAAAHRLEHREPGAHWMRGPTHAAQLSSISAGAVVGSVTPVRGEEGGCQHTSAEPLTQRSVREMWRSIAESIGVEEMGAVKQRAELACRQRQAAVDGLLSHARAAEPLTRMQCPSDMTDSWHRQSDVATLRDHPALPCWHERLPLFIALHVRCSFRIPPMQAEDNERAAGDKQLPALCSLMRGLAGARWRSVSWLPWEAWIVEACNAARVPPLLTPSAQAWCWMDAAAQRSRFHQDVCTTAQRGVEDPLKSATCRAHAGAVAFSMNAVSEEADRLLQTSEVLSSVPPSPRWALGSSCAGKRPVRLLLEGEAQLNAFTERRQSRFAEVSPGAHPSCKRGSGAIKETSHRPQPHRTGLRRQRSEEIEGASVGGGEWLRDKYAADHPMPMKLLSDSQAVAAAHRRVDGGLEGEGDTSCSLSASVPEGQRPCFALHSSSASLSSQRTASQDSGDASYREDETSVPCAPPSPASPSLQVLGGDSSSVCECPFNKRERSEASREEARLAFISTISRREAAAQQRRHAKALQALISSLLRGASFPDLGNGATAKAAAGCVRGSSAAAWWMRLARVEARCKAYRRVRPEGEAEGCSGGTLEDTEERLHAAVRTACHRSQRASASPPLCLPSSVLPFDLLRACIVRPPPKAALLVLSTLPRPRRMAQRAGGAHASLASPDASGAMAVALARTQAGESGVHVRGNPQPPSFTPRLAELMLLQAGNEISHALLVGAAQAGGESTSYQTSTIVSRTSTSALRSRDFISLPSASQDSKHTAGDAIVKGRGGGVADAGTVYLSLRTHWPLFTLRNFASERLSGMLHDPPLYIAADAAKEGPTGTASKAMAVNKLYGSLHVGDSREAVWLSSILRVQARHRTRYRALRHAFHRHILTQKPSTCSHLNTVPSSDAEDLLRAQLSSMCQRYRRELVRDDLVELDRCARSALAHAQLEACRDALTSYGSKPPASAAVRKNSLNGDGVDGNDDVAVVGPCGFHEPQGKSKHEGSCGGASWYHRSQFDVPPATPADPRAARIHCTAGCYRRSLQTLLCSGLLRDGWLLFHTHWHEALAGCLEPRPAFRPSLRSVEGMRWGGAVDGGCSRHRGDVTWGEGLMKSAGSACDMAACCEMRWYVDSEDDDESEEQLEAMLSGTRRVGKSPSKRVGAEKASVHRSSSSAQGSQDAEAYAAPVQVCVHGDAQRTHADSAIGTQPPSTLPLFSPCCSSSPEPSATPQPKWPARGHGGRGRLSAAVHAVAASTRFLFFYLEDSPCNTERACVLPQHDSEDDTGAASTGLAAVVSTSSRQVSEPRRCNRQARLCCCLRDYSMQLLAGACACAEAGQRPRNARAHPTAELSADQEMEREVQPLRRHRYTRHVFAFHVERHFLLAEVRVSWARQQAAQRLQRVLAMKSQRNSADEEVGGAGWLMDTTMSERATQALPSTASSPHCTTANAPSLLNDGGALNIANPQNWMQLRHLTHLQHMRTPAGPLWRHREALQDAVSKARQTDAALHFTYIAYMLRDRTSTLGSPTTATLL</sequence>
<feature type="compositionally biased region" description="Basic residues" evidence="1">
    <location>
        <begin position="871"/>
        <end position="880"/>
    </location>
</feature>
<feature type="compositionally biased region" description="Low complexity" evidence="1">
    <location>
        <begin position="387"/>
        <end position="403"/>
    </location>
</feature>
<feature type="region of interest" description="Disordered" evidence="1">
    <location>
        <begin position="288"/>
        <end position="334"/>
    </location>
</feature>
<evidence type="ECO:0000313" key="3">
    <source>
        <dbReference type="Proteomes" id="UP000038009"/>
    </source>
</evidence>
<dbReference type="EMBL" id="LJSK01000049">
    <property type="protein sequence ID" value="KPI88468.1"/>
    <property type="molecule type" value="Genomic_DNA"/>
</dbReference>
<feature type="compositionally biased region" description="Low complexity" evidence="1">
    <location>
        <begin position="1727"/>
        <end position="1737"/>
    </location>
</feature>
<feature type="compositionally biased region" description="Pro residues" evidence="1">
    <location>
        <begin position="376"/>
        <end position="386"/>
    </location>
</feature>
<feature type="region of interest" description="Disordered" evidence="1">
    <location>
        <begin position="369"/>
        <end position="415"/>
    </location>
</feature>
<protein>
    <submittedName>
        <fullName evidence="2">Uncharacterized protein</fullName>
    </submittedName>
</protein>
<reference evidence="2 3" key="1">
    <citation type="journal article" date="2015" name="PLoS Pathog.">
        <title>Leptomonas seymouri: Adaptations to the Dixenous Life Cycle Analyzed by Genome Sequencing, Transcriptome Profiling and Co-infection with Leishmania donovani.</title>
        <authorList>
            <person name="Kraeva N."/>
            <person name="Butenko A."/>
            <person name="Hlavacova J."/>
            <person name="Kostygov A."/>
            <person name="Myskova J."/>
            <person name="Grybchuk D."/>
            <person name="Lestinova T."/>
            <person name="Votypka J."/>
            <person name="Volf P."/>
            <person name="Opperdoes F."/>
            <person name="Flegontov P."/>
            <person name="Lukes J."/>
            <person name="Yurchenko V."/>
        </authorList>
    </citation>
    <scope>NUCLEOTIDE SEQUENCE [LARGE SCALE GENOMIC DNA]</scope>
    <source>
        <strain evidence="2 3">ATCC 30220</strain>
    </source>
</reference>
<feature type="region of interest" description="Disordered" evidence="1">
    <location>
        <begin position="846"/>
        <end position="891"/>
    </location>
</feature>
<dbReference type="VEuPathDB" id="TriTrypDB:Lsey_0049_0150"/>
<comment type="caution">
    <text evidence="2">The sequence shown here is derived from an EMBL/GenBank/DDBJ whole genome shotgun (WGS) entry which is preliminary data.</text>
</comment>
<evidence type="ECO:0000256" key="1">
    <source>
        <dbReference type="SAM" id="MobiDB-lite"/>
    </source>
</evidence>
<dbReference type="OrthoDB" id="266034at2759"/>
<gene>
    <name evidence="2" type="ORF">ABL78_2430</name>
</gene>
<feature type="region of interest" description="Disordered" evidence="1">
    <location>
        <begin position="955"/>
        <end position="1000"/>
    </location>
</feature>
<feature type="region of interest" description="Disordered" evidence="1">
    <location>
        <begin position="1727"/>
        <end position="1753"/>
    </location>
</feature>
<dbReference type="Proteomes" id="UP000038009">
    <property type="component" value="Unassembled WGS sequence"/>
</dbReference>
<dbReference type="OMA" id="ASWLPWD"/>
<keyword evidence="3" id="KW-1185">Reference proteome</keyword>
<evidence type="ECO:0000313" key="2">
    <source>
        <dbReference type="EMBL" id="KPI88468.1"/>
    </source>
</evidence>
<feature type="compositionally biased region" description="Polar residues" evidence="1">
    <location>
        <begin position="1680"/>
        <end position="1690"/>
    </location>
</feature>
<name>A0A0N1ILL3_LEPSE</name>
<feature type="compositionally biased region" description="Basic and acidic residues" evidence="1">
    <location>
        <begin position="311"/>
        <end position="326"/>
    </location>
</feature>
<feature type="region of interest" description="Disordered" evidence="1">
    <location>
        <begin position="1659"/>
        <end position="1691"/>
    </location>
</feature>
<proteinExistence type="predicted"/>
<feature type="region of interest" description="Disordered" evidence="1">
    <location>
        <begin position="103"/>
        <end position="122"/>
    </location>
</feature>